<accession>A0A0S4L9S2</accession>
<dbReference type="AlphaFoldDB" id="A0A0S4L9S2"/>
<dbReference type="Proteomes" id="UP000198736">
    <property type="component" value="Unassembled WGS sequence"/>
</dbReference>
<evidence type="ECO:0000313" key="1">
    <source>
        <dbReference type="EMBL" id="CUS33341.1"/>
    </source>
</evidence>
<organism evidence="1 2">
    <name type="scientific">Candidatus Nitrospira nitrificans</name>
    <dbReference type="NCBI Taxonomy" id="1742973"/>
    <lineage>
        <taxon>Bacteria</taxon>
        <taxon>Pseudomonadati</taxon>
        <taxon>Nitrospirota</taxon>
        <taxon>Nitrospiria</taxon>
        <taxon>Nitrospirales</taxon>
        <taxon>Nitrospiraceae</taxon>
        <taxon>Nitrospira</taxon>
    </lineage>
</organism>
<proteinExistence type="predicted"/>
<evidence type="ECO:0000313" key="2">
    <source>
        <dbReference type="Proteomes" id="UP000198736"/>
    </source>
</evidence>
<sequence length="42" mass="4725">MIGPSITHLPWQEIASLRPTGKRMAQTSSNFYQFVSSVSLEE</sequence>
<dbReference type="STRING" id="1742973.COMA2_130021"/>
<dbReference type="EMBL" id="CZPZ01000005">
    <property type="protein sequence ID" value="CUS33341.1"/>
    <property type="molecule type" value="Genomic_DNA"/>
</dbReference>
<keyword evidence="2" id="KW-1185">Reference proteome</keyword>
<gene>
    <name evidence="1" type="ORF">COMA2_130021</name>
</gene>
<name>A0A0S4L9S2_9BACT</name>
<reference evidence="2" key="1">
    <citation type="submission" date="2015-10" db="EMBL/GenBank/DDBJ databases">
        <authorList>
            <person name="Luecker S."/>
            <person name="Luecker S."/>
        </authorList>
    </citation>
    <scope>NUCLEOTIDE SEQUENCE [LARGE SCALE GENOMIC DNA]</scope>
</reference>
<protein>
    <submittedName>
        <fullName evidence="1">Uncharacterized protein</fullName>
    </submittedName>
</protein>